<feature type="transmembrane region" description="Helical" evidence="7">
    <location>
        <begin position="147"/>
        <end position="166"/>
    </location>
</feature>
<feature type="transmembrane region" description="Helical" evidence="7">
    <location>
        <begin position="297"/>
        <end position="317"/>
    </location>
</feature>
<organism evidence="8 9">
    <name type="scientific">Bremerella alba</name>
    <dbReference type="NCBI Taxonomy" id="980252"/>
    <lineage>
        <taxon>Bacteria</taxon>
        <taxon>Pseudomonadati</taxon>
        <taxon>Planctomycetota</taxon>
        <taxon>Planctomycetia</taxon>
        <taxon>Pirellulales</taxon>
        <taxon>Pirellulaceae</taxon>
        <taxon>Bremerella</taxon>
    </lineage>
</organism>
<evidence type="ECO:0000256" key="2">
    <source>
        <dbReference type="ARBA" id="ARBA00022448"/>
    </source>
</evidence>
<dbReference type="PANTHER" id="PTHR11706:SF33">
    <property type="entry name" value="NATURAL RESISTANCE-ASSOCIATED MACROPHAGE PROTEIN 2"/>
    <property type="match status" value="1"/>
</dbReference>
<feature type="transmembrane region" description="Helical" evidence="7">
    <location>
        <begin position="467"/>
        <end position="487"/>
    </location>
</feature>
<evidence type="ECO:0000256" key="6">
    <source>
        <dbReference type="ARBA" id="ARBA00023136"/>
    </source>
</evidence>
<dbReference type="RefSeq" id="WP_207395840.1">
    <property type="nucleotide sequence ID" value="NZ_JABRWO010000003.1"/>
</dbReference>
<evidence type="ECO:0000313" key="9">
    <source>
        <dbReference type="Proteomes" id="UP000551616"/>
    </source>
</evidence>
<evidence type="ECO:0000256" key="7">
    <source>
        <dbReference type="SAM" id="Phobius"/>
    </source>
</evidence>
<evidence type="ECO:0000256" key="3">
    <source>
        <dbReference type="ARBA" id="ARBA00022692"/>
    </source>
</evidence>
<feature type="transmembrane region" description="Helical" evidence="7">
    <location>
        <begin position="535"/>
        <end position="556"/>
    </location>
</feature>
<evidence type="ECO:0000313" key="8">
    <source>
        <dbReference type="EMBL" id="MBA2114396.1"/>
    </source>
</evidence>
<feature type="transmembrane region" description="Helical" evidence="7">
    <location>
        <begin position="38"/>
        <end position="59"/>
    </location>
</feature>
<proteinExistence type="predicted"/>
<evidence type="ECO:0008006" key="10">
    <source>
        <dbReference type="Google" id="ProtNLM"/>
    </source>
</evidence>
<dbReference type="AlphaFoldDB" id="A0A7V9A6X0"/>
<dbReference type="GO" id="GO:0005384">
    <property type="term" value="F:manganese ion transmembrane transporter activity"/>
    <property type="evidence" value="ECO:0007669"/>
    <property type="project" value="TreeGrafter"/>
</dbReference>
<protein>
    <recommendedName>
        <fullName evidence="10">Natural resistance-associated macrophage protein</fullName>
    </recommendedName>
</protein>
<keyword evidence="6 7" id="KW-0472">Membrane</keyword>
<evidence type="ECO:0000256" key="5">
    <source>
        <dbReference type="ARBA" id="ARBA00022989"/>
    </source>
</evidence>
<dbReference type="InterPro" id="IPR001046">
    <property type="entry name" value="NRAMP_fam"/>
</dbReference>
<dbReference type="GO" id="GO:0005886">
    <property type="term" value="C:plasma membrane"/>
    <property type="evidence" value="ECO:0007669"/>
    <property type="project" value="TreeGrafter"/>
</dbReference>
<dbReference type="GO" id="GO:0034755">
    <property type="term" value="P:iron ion transmembrane transport"/>
    <property type="evidence" value="ECO:0007669"/>
    <property type="project" value="TreeGrafter"/>
</dbReference>
<feature type="transmembrane region" description="Helical" evidence="7">
    <location>
        <begin position="493"/>
        <end position="514"/>
    </location>
</feature>
<gene>
    <name evidence="8" type="ORF">HOV93_15540</name>
</gene>
<feature type="transmembrane region" description="Helical" evidence="7">
    <location>
        <begin position="253"/>
        <end position="276"/>
    </location>
</feature>
<keyword evidence="3 7" id="KW-0812">Transmembrane</keyword>
<feature type="transmembrane region" description="Helical" evidence="7">
    <location>
        <begin position="568"/>
        <end position="590"/>
    </location>
</feature>
<keyword evidence="4" id="KW-0769">Symport</keyword>
<dbReference type="Proteomes" id="UP000551616">
    <property type="component" value="Unassembled WGS sequence"/>
</dbReference>
<dbReference type="Pfam" id="PF01566">
    <property type="entry name" value="Nramp"/>
    <property type="match status" value="2"/>
</dbReference>
<dbReference type="PANTHER" id="PTHR11706">
    <property type="entry name" value="SOLUTE CARRIER PROTEIN FAMILY 11 MEMBER"/>
    <property type="match status" value="1"/>
</dbReference>
<feature type="transmembrane region" description="Helical" evidence="7">
    <location>
        <begin position="178"/>
        <end position="200"/>
    </location>
</feature>
<evidence type="ECO:0000256" key="1">
    <source>
        <dbReference type="ARBA" id="ARBA00004141"/>
    </source>
</evidence>
<dbReference type="GO" id="GO:0015293">
    <property type="term" value="F:symporter activity"/>
    <property type="evidence" value="ECO:0007669"/>
    <property type="project" value="UniProtKB-KW"/>
</dbReference>
<reference evidence="8 9" key="1">
    <citation type="submission" date="2020-05" db="EMBL/GenBank/DDBJ databases">
        <title>Bremerella alba sp. nov., a novel planctomycete isolated from the surface of the macroalga Fucus spiralis.</title>
        <authorList>
            <person name="Godinho O."/>
            <person name="Botelho R."/>
            <person name="Albuquerque L."/>
            <person name="Wiegand S."/>
            <person name="Da Costa M.S."/>
            <person name="Lobo-Da-Cunha A."/>
            <person name="Jogler C."/>
            <person name="Lage O.M."/>
        </authorList>
    </citation>
    <scope>NUCLEOTIDE SEQUENCE [LARGE SCALE GENOMIC DNA]</scope>
    <source>
        <strain evidence="8 9">FF15</strain>
    </source>
</reference>
<feature type="transmembrane region" description="Helical" evidence="7">
    <location>
        <begin position="431"/>
        <end position="455"/>
    </location>
</feature>
<sequence>MSETVSKVETDREILQEAQEKGPGATLGAWVRLSGPGWLQSAITLGGGSLSGALFMGILGGYSLLWLQLVAIICGVVMLSAISYVTLSTGKRPFRQINAHINPVLGWGWIVATVAANMIFLMPQFGLCYAALNKNLAPGLVGDDTSTKAIVSLLLLIAGGVLVYMNSRPGIATKIFDMLLKGMIGVIVLCFFGVVIKLGMSGEAFTWSEVFAGFIPDLSAASEPTGQVAEIAAEVEDPYRTFWTDRIVADQRAAMIGAAATAVGINMTFLLPYSMLARGWDKTFRGLARFDLSTGMAIPYILVTSCVVIASAAAFHAKVDADFLSTSPDTMAKSPIYGGAEKTLAVRVLEFDKDSLDVPKEYLDEATGEDGKVNNAKLADLLLEAKYEPLKLAVAELPDNEKRLSASLVKRSEFLLSESLAPLLGGGLARWVFGIGIFGMGFSTIIILMMINGYAFTEMLNTKPNGVAHVIGCLVAGLSGASWFIVWDGPAKTWLAILVSSFAVMFLPIAYVTFFMMMNSKKILGENKPKGLSWIIWNVLMVISVIGAIAAAVVSITDKVTNPGTPFAQKAVVLTVVIGYLILFVGGFFLRTGKDDDEPVQAEATETA</sequence>
<feature type="transmembrane region" description="Helical" evidence="7">
    <location>
        <begin position="65"/>
        <end position="87"/>
    </location>
</feature>
<feature type="transmembrane region" description="Helical" evidence="7">
    <location>
        <begin position="107"/>
        <end position="132"/>
    </location>
</feature>
<dbReference type="GO" id="GO:0015086">
    <property type="term" value="F:cadmium ion transmembrane transporter activity"/>
    <property type="evidence" value="ECO:0007669"/>
    <property type="project" value="TreeGrafter"/>
</dbReference>
<accession>A0A7V9A6X0</accession>
<comment type="subcellular location">
    <subcellularLocation>
        <location evidence="1">Membrane</location>
        <topology evidence="1">Multi-pass membrane protein</topology>
    </subcellularLocation>
</comment>
<dbReference type="EMBL" id="JABRWO010000003">
    <property type="protein sequence ID" value="MBA2114396.1"/>
    <property type="molecule type" value="Genomic_DNA"/>
</dbReference>
<keyword evidence="2" id="KW-0813">Transport</keyword>
<keyword evidence="9" id="KW-1185">Reference proteome</keyword>
<evidence type="ECO:0000256" key="4">
    <source>
        <dbReference type="ARBA" id="ARBA00022847"/>
    </source>
</evidence>
<keyword evidence="5 7" id="KW-1133">Transmembrane helix</keyword>
<comment type="caution">
    <text evidence="8">The sequence shown here is derived from an EMBL/GenBank/DDBJ whole genome shotgun (WGS) entry which is preliminary data.</text>
</comment>
<name>A0A7V9A6X0_9BACT</name>